<reference evidence="2 3" key="1">
    <citation type="submission" date="2018-05" db="EMBL/GenBank/DDBJ databases">
        <title>Leucothrix arctica sp. nov., isolated from Arctic seawater.</title>
        <authorList>
            <person name="Choi A."/>
            <person name="Baek K."/>
        </authorList>
    </citation>
    <scope>NUCLEOTIDE SEQUENCE [LARGE SCALE GENOMIC DNA]</scope>
    <source>
        <strain evidence="2 3">IMCC9719</strain>
    </source>
</reference>
<sequence>MIIDHKLFALPILLTLSACGVANTDINQEGWGSDSVDQRYRPSLNWIDNFSDAKVVTADGSLSEAIDACDEVAGGNKYCVVTVSDSTTGAAVDIFRSNTKIIGSNRTTPLIPSKNGTFIYIGENTQNVVIESLTLKGRHVGEDELFAIVVEGKKINNILIKSNMIFEFNSDENAHGIAVFGTGITEQEAITNVVIDNNTIHTMRTGSSESLVVNGNVSGWEITNNKIYDVNNIAIDAIGGEGVSTKLATDEHGRQLPGKFDAARNGFIEGNSVTNMSTKDNPAYGNDYTWAGAIYVDGGHHIQIKDNTVVNAPWAYDVGSENCLTSSHITLTGNTASRSYYGDLLLGGYAETGYLEDKNIDCNPNNTEDANEGHGYVRFVTVKDNFFNTLEPVDKDTSNALIQYRTTNSIVVGTSVKPSNESGNGVVTGDDNSIKTIE</sequence>
<dbReference type="InterPro" id="IPR012334">
    <property type="entry name" value="Pectin_lyas_fold"/>
</dbReference>
<accession>A0A317C659</accession>
<evidence type="ECO:0000256" key="1">
    <source>
        <dbReference type="SAM" id="MobiDB-lite"/>
    </source>
</evidence>
<dbReference type="EMBL" id="QGKL01000042">
    <property type="protein sequence ID" value="PWQ93691.1"/>
    <property type="molecule type" value="Genomic_DNA"/>
</dbReference>
<comment type="caution">
    <text evidence="2">The sequence shown here is derived from an EMBL/GenBank/DDBJ whole genome shotgun (WGS) entry which is preliminary data.</text>
</comment>
<dbReference type="InterPro" id="IPR011050">
    <property type="entry name" value="Pectin_lyase_fold/virulence"/>
</dbReference>
<proteinExistence type="predicted"/>
<dbReference type="SUPFAM" id="SSF51126">
    <property type="entry name" value="Pectin lyase-like"/>
    <property type="match status" value="1"/>
</dbReference>
<evidence type="ECO:0000313" key="3">
    <source>
        <dbReference type="Proteomes" id="UP000245506"/>
    </source>
</evidence>
<dbReference type="OrthoDB" id="9795486at2"/>
<keyword evidence="3" id="KW-1185">Reference proteome</keyword>
<protein>
    <recommendedName>
        <fullName evidence="4">Right handed beta helix domain-containing protein</fullName>
    </recommendedName>
</protein>
<dbReference type="AlphaFoldDB" id="A0A317C659"/>
<organism evidence="2 3">
    <name type="scientific">Leucothrix arctica</name>
    <dbReference type="NCBI Taxonomy" id="1481894"/>
    <lineage>
        <taxon>Bacteria</taxon>
        <taxon>Pseudomonadati</taxon>
        <taxon>Pseudomonadota</taxon>
        <taxon>Gammaproteobacteria</taxon>
        <taxon>Thiotrichales</taxon>
        <taxon>Thiotrichaceae</taxon>
        <taxon>Leucothrix</taxon>
    </lineage>
</organism>
<dbReference type="RefSeq" id="WP_109825754.1">
    <property type="nucleotide sequence ID" value="NZ_QGKL01000042.1"/>
</dbReference>
<evidence type="ECO:0008006" key="4">
    <source>
        <dbReference type="Google" id="ProtNLM"/>
    </source>
</evidence>
<dbReference type="Gene3D" id="2.160.20.10">
    <property type="entry name" value="Single-stranded right-handed beta-helix, Pectin lyase-like"/>
    <property type="match status" value="1"/>
</dbReference>
<evidence type="ECO:0000313" key="2">
    <source>
        <dbReference type="EMBL" id="PWQ93691.1"/>
    </source>
</evidence>
<name>A0A317C659_9GAMM</name>
<dbReference type="PROSITE" id="PS51257">
    <property type="entry name" value="PROKAR_LIPOPROTEIN"/>
    <property type="match status" value="1"/>
</dbReference>
<dbReference type="SMART" id="SM00710">
    <property type="entry name" value="PbH1"/>
    <property type="match status" value="5"/>
</dbReference>
<gene>
    <name evidence="2" type="ORF">DKT75_18950</name>
</gene>
<feature type="region of interest" description="Disordered" evidence="1">
    <location>
        <begin position="415"/>
        <end position="438"/>
    </location>
</feature>
<dbReference type="InterPro" id="IPR006626">
    <property type="entry name" value="PbH1"/>
</dbReference>
<dbReference type="Proteomes" id="UP000245506">
    <property type="component" value="Unassembled WGS sequence"/>
</dbReference>